<organism evidence="1 2">
    <name type="scientific">Bodo saltans</name>
    <name type="common">Flagellated protozoan</name>
    <dbReference type="NCBI Taxonomy" id="75058"/>
    <lineage>
        <taxon>Eukaryota</taxon>
        <taxon>Discoba</taxon>
        <taxon>Euglenozoa</taxon>
        <taxon>Kinetoplastea</taxon>
        <taxon>Metakinetoplastina</taxon>
        <taxon>Eubodonida</taxon>
        <taxon>Bodonidae</taxon>
        <taxon>Bodo</taxon>
    </lineage>
</organism>
<dbReference type="AlphaFoldDB" id="A0A0S4IYF6"/>
<sequence>MVTQGQLGAQTKRLLFHSIDHLSPLTEENLHQVLNNARENTLVASVAFPVHSDRAIHEPWLWYLTGQVLEVQDGSINVSASNSAVFELPEALRVAQRYFDVVYQPPHVAAYLMALATSAGNFGDAWMGLALSLDAEETVSVFGQSFTAVECLPQAIRCHGGSKHCTSFSAWTEAAALLEFATLSSNAATGGPSSSSRGNSPIAVAITVTTAAHAPMIPTNESPAVANEILSRRDCLIKAAALPESSSDAALWLQLGTLLNVGKHVVATSNELVVEEELVDVGGMSVGRFDCYALSVAIDSSSSILWYRIGVSLEDKQQMLNAVEFGVYAAVDSKVYERYLLGSSFPPIDRETALLKALKEDPEDSKGWFVLATTIFERNGDLFQPEHQRIRMPSSLLRMKRSGSLARIDSSVASSVEGSPRVPTSVASNSGEDLILVNADELFKKCIQTKPSLEPTIQKWITNNRRQAPQ</sequence>
<dbReference type="VEuPathDB" id="TriTrypDB:BSAL_72030"/>
<accession>A0A0S4IYF6</accession>
<proteinExistence type="predicted"/>
<dbReference type="EMBL" id="CYKH01000567">
    <property type="protein sequence ID" value="CUG06217.1"/>
    <property type="molecule type" value="Genomic_DNA"/>
</dbReference>
<dbReference type="Proteomes" id="UP000051952">
    <property type="component" value="Unassembled WGS sequence"/>
</dbReference>
<protein>
    <submittedName>
        <fullName evidence="1">Uncharacterized protein</fullName>
    </submittedName>
</protein>
<gene>
    <name evidence="1" type="ORF">BSAL_72030</name>
</gene>
<name>A0A0S4IYF6_BODSA</name>
<evidence type="ECO:0000313" key="2">
    <source>
        <dbReference type="Proteomes" id="UP000051952"/>
    </source>
</evidence>
<keyword evidence="2" id="KW-1185">Reference proteome</keyword>
<evidence type="ECO:0000313" key="1">
    <source>
        <dbReference type="EMBL" id="CUG06217.1"/>
    </source>
</evidence>
<reference evidence="2" key="1">
    <citation type="submission" date="2015-09" db="EMBL/GenBank/DDBJ databases">
        <authorList>
            <consortium name="Pathogen Informatics"/>
        </authorList>
    </citation>
    <scope>NUCLEOTIDE SEQUENCE [LARGE SCALE GENOMIC DNA]</scope>
    <source>
        <strain evidence="2">Lake Konstanz</strain>
    </source>
</reference>